<evidence type="ECO:0000313" key="1">
    <source>
        <dbReference type="EMBL" id="CDR05592.1"/>
    </source>
</evidence>
<dbReference type="HOGENOM" id="CLU_3384052_0_0_11"/>
<reference evidence="1" key="1">
    <citation type="submission" date="2014-05" db="EMBL/GenBank/DDBJ databases">
        <authorList>
            <person name="Horn Fabian"/>
        </authorList>
    </citation>
    <scope>NUCLEOTIDE SEQUENCE</scope>
</reference>
<name>A0A060ZRE2_9ACTN</name>
<proteinExistence type="predicted"/>
<dbReference type="AlphaFoldDB" id="A0A060ZRE2"/>
<protein>
    <submittedName>
        <fullName evidence="1">Uncharacterized protein</fullName>
    </submittedName>
</protein>
<accession>A0A060ZRE2</accession>
<gene>
    <name evidence="1" type="ORF">SIRAN2537</name>
</gene>
<sequence>MRRWGPSGFLESRMWTVVGVVATSMHSPPVLSL</sequence>
<dbReference type="EMBL" id="LK022848">
    <property type="protein sequence ID" value="CDR05592.1"/>
    <property type="molecule type" value="Genomic_DNA"/>
</dbReference>
<organism evidence="1">
    <name type="scientific">Streptomyces iranensis</name>
    <dbReference type="NCBI Taxonomy" id="576784"/>
    <lineage>
        <taxon>Bacteria</taxon>
        <taxon>Bacillati</taxon>
        <taxon>Actinomycetota</taxon>
        <taxon>Actinomycetes</taxon>
        <taxon>Kitasatosporales</taxon>
        <taxon>Streptomycetaceae</taxon>
        <taxon>Streptomyces</taxon>
        <taxon>Streptomyces violaceusniger group</taxon>
    </lineage>
</organism>